<sequence>MSTPVPEREAASAEEAAPEAPQASGGFASGSAAPTPPDGTAVQRWRSPRWVAALLAAAAGFIAIAVSLLFAVLVPTPEERAIEECRQSVLEQLKAPATAQFGDAKATEGDDGYSVSGYVDAQNGFGALIRTDYRCEPIKLRNGEVTVFVSFT</sequence>
<dbReference type="RefSeq" id="WP_184788705.1">
    <property type="nucleotide sequence ID" value="NZ_BONT01000105.1"/>
</dbReference>
<feature type="region of interest" description="Disordered" evidence="1">
    <location>
        <begin position="1"/>
        <end position="42"/>
    </location>
</feature>
<evidence type="ECO:0000313" key="3">
    <source>
        <dbReference type="EMBL" id="MBB6035877.1"/>
    </source>
</evidence>
<dbReference type="Proteomes" id="UP000548476">
    <property type="component" value="Unassembled WGS sequence"/>
</dbReference>
<feature type="compositionally biased region" description="Low complexity" evidence="1">
    <location>
        <begin position="13"/>
        <end position="33"/>
    </location>
</feature>
<proteinExistence type="predicted"/>
<protein>
    <submittedName>
        <fullName evidence="3">Uncharacterized protein</fullName>
    </submittedName>
</protein>
<evidence type="ECO:0000313" key="4">
    <source>
        <dbReference type="Proteomes" id="UP000548476"/>
    </source>
</evidence>
<feature type="compositionally biased region" description="Basic and acidic residues" evidence="1">
    <location>
        <begin position="1"/>
        <end position="11"/>
    </location>
</feature>
<evidence type="ECO:0000256" key="2">
    <source>
        <dbReference type="SAM" id="Phobius"/>
    </source>
</evidence>
<comment type="caution">
    <text evidence="3">The sequence shown here is derived from an EMBL/GenBank/DDBJ whole genome shotgun (WGS) entry which is preliminary data.</text>
</comment>
<dbReference type="EMBL" id="JACHGT010000007">
    <property type="protein sequence ID" value="MBB6035877.1"/>
    <property type="molecule type" value="Genomic_DNA"/>
</dbReference>
<keyword evidence="2" id="KW-1133">Transmembrane helix</keyword>
<dbReference type="AlphaFoldDB" id="A0A841FRF7"/>
<name>A0A841FRF7_9ACTN</name>
<keyword evidence="4" id="KW-1185">Reference proteome</keyword>
<reference evidence="3 4" key="1">
    <citation type="submission" date="2020-08" db="EMBL/GenBank/DDBJ databases">
        <title>Genomic Encyclopedia of Type Strains, Phase IV (KMG-IV): sequencing the most valuable type-strain genomes for metagenomic binning, comparative biology and taxonomic classification.</title>
        <authorList>
            <person name="Goeker M."/>
        </authorList>
    </citation>
    <scope>NUCLEOTIDE SEQUENCE [LARGE SCALE GENOMIC DNA]</scope>
    <source>
        <strain evidence="3 4">YIM 65646</strain>
    </source>
</reference>
<keyword evidence="2" id="KW-0472">Membrane</keyword>
<gene>
    <name evidence="3" type="ORF">HNR73_003741</name>
</gene>
<accession>A0A841FRF7</accession>
<organism evidence="3 4">
    <name type="scientific">Phytomonospora endophytica</name>
    <dbReference type="NCBI Taxonomy" id="714109"/>
    <lineage>
        <taxon>Bacteria</taxon>
        <taxon>Bacillati</taxon>
        <taxon>Actinomycetota</taxon>
        <taxon>Actinomycetes</taxon>
        <taxon>Micromonosporales</taxon>
        <taxon>Micromonosporaceae</taxon>
        <taxon>Phytomonospora</taxon>
    </lineage>
</organism>
<feature type="transmembrane region" description="Helical" evidence="2">
    <location>
        <begin position="50"/>
        <end position="74"/>
    </location>
</feature>
<keyword evidence="2" id="KW-0812">Transmembrane</keyword>
<evidence type="ECO:0000256" key="1">
    <source>
        <dbReference type="SAM" id="MobiDB-lite"/>
    </source>
</evidence>